<organism evidence="1 2">
    <name type="scientific">Peronosclerospora sorghi</name>
    <dbReference type="NCBI Taxonomy" id="230839"/>
    <lineage>
        <taxon>Eukaryota</taxon>
        <taxon>Sar</taxon>
        <taxon>Stramenopiles</taxon>
        <taxon>Oomycota</taxon>
        <taxon>Peronosporomycetes</taxon>
        <taxon>Peronosporales</taxon>
        <taxon>Peronosporaceae</taxon>
        <taxon>Peronosclerospora</taxon>
    </lineage>
</organism>
<protein>
    <submittedName>
        <fullName evidence="1">Uncharacterized protein</fullName>
    </submittedName>
</protein>
<name>A0ACC0VV67_9STRA</name>
<evidence type="ECO:0000313" key="1">
    <source>
        <dbReference type="EMBL" id="KAI9910465.1"/>
    </source>
</evidence>
<reference evidence="1 2" key="1">
    <citation type="journal article" date="2022" name="bioRxiv">
        <title>The genome of the oomycete Peronosclerospora sorghi, a cosmopolitan pathogen of maize and sorghum, is inflated with dispersed pseudogenes.</title>
        <authorList>
            <person name="Fletcher K."/>
            <person name="Martin F."/>
            <person name="Isakeit T."/>
            <person name="Cavanaugh K."/>
            <person name="Magill C."/>
            <person name="Michelmore R."/>
        </authorList>
    </citation>
    <scope>NUCLEOTIDE SEQUENCE [LARGE SCALE GENOMIC DNA]</scope>
    <source>
        <strain evidence="1">P6</strain>
    </source>
</reference>
<proteinExistence type="predicted"/>
<evidence type="ECO:0000313" key="2">
    <source>
        <dbReference type="Proteomes" id="UP001163321"/>
    </source>
</evidence>
<accession>A0ACC0VV67</accession>
<gene>
    <name evidence="1" type="ORF">PsorP6_011020</name>
</gene>
<sequence>MNTRALFQISCAYAESQTTFDEMIAELREIKTAAADYIPLEKWETHKITGRRFGHCTSNLAEISNAFLRAIR</sequence>
<dbReference type="EMBL" id="CM047585">
    <property type="protein sequence ID" value="KAI9910465.1"/>
    <property type="molecule type" value="Genomic_DNA"/>
</dbReference>
<keyword evidence="2" id="KW-1185">Reference proteome</keyword>
<dbReference type="Proteomes" id="UP001163321">
    <property type="component" value="Chromosome 6"/>
</dbReference>
<comment type="caution">
    <text evidence="1">The sequence shown here is derived from an EMBL/GenBank/DDBJ whole genome shotgun (WGS) entry which is preliminary data.</text>
</comment>